<dbReference type="GO" id="GO:0015095">
    <property type="term" value="F:magnesium ion transmembrane transporter activity"/>
    <property type="evidence" value="ECO:0007669"/>
    <property type="project" value="TreeGrafter"/>
</dbReference>
<protein>
    <submittedName>
        <fullName evidence="14">Magnesium transporter</fullName>
    </submittedName>
</protein>
<evidence type="ECO:0000256" key="1">
    <source>
        <dbReference type="ARBA" id="ARBA00004651"/>
    </source>
</evidence>
<dbReference type="SUPFAM" id="SSF144083">
    <property type="entry name" value="Magnesium transport protein CorA, transmembrane region"/>
    <property type="match status" value="1"/>
</dbReference>
<dbReference type="GO" id="GO:0000287">
    <property type="term" value="F:magnesium ion binding"/>
    <property type="evidence" value="ECO:0007669"/>
    <property type="project" value="TreeGrafter"/>
</dbReference>
<dbReference type="InterPro" id="IPR002523">
    <property type="entry name" value="MgTranspt_CorA/ZnTranspt_ZntB"/>
</dbReference>
<keyword evidence="6" id="KW-0460">Magnesium</keyword>
<evidence type="ECO:0000256" key="2">
    <source>
        <dbReference type="ARBA" id="ARBA00009765"/>
    </source>
</evidence>
<dbReference type="PANTHER" id="PTHR46494">
    <property type="entry name" value="CORA FAMILY METAL ION TRANSPORTER (EUROFUNG)"/>
    <property type="match status" value="1"/>
</dbReference>
<evidence type="ECO:0000256" key="8">
    <source>
        <dbReference type="ARBA" id="ARBA00023065"/>
    </source>
</evidence>
<proteinExistence type="inferred from homology"/>
<evidence type="ECO:0000256" key="13">
    <source>
        <dbReference type="SAM" id="Phobius"/>
    </source>
</evidence>
<comment type="subcellular location">
    <subcellularLocation>
        <location evidence="1">Cell membrane</location>
        <topology evidence="1">Multi-pass membrane protein</topology>
    </subcellularLocation>
</comment>
<evidence type="ECO:0000256" key="4">
    <source>
        <dbReference type="ARBA" id="ARBA00022475"/>
    </source>
</evidence>
<dbReference type="Gene3D" id="1.20.58.340">
    <property type="entry name" value="Magnesium transport protein CorA, transmembrane region"/>
    <property type="match status" value="2"/>
</dbReference>
<evidence type="ECO:0000256" key="3">
    <source>
        <dbReference type="ARBA" id="ARBA00022448"/>
    </source>
</evidence>
<evidence type="ECO:0000256" key="7">
    <source>
        <dbReference type="ARBA" id="ARBA00022989"/>
    </source>
</evidence>
<reference evidence="14" key="1">
    <citation type="submission" date="2020-08" db="EMBL/GenBank/DDBJ databases">
        <title>Genome public.</title>
        <authorList>
            <person name="Liu C."/>
            <person name="Sun Q."/>
        </authorList>
    </citation>
    <scope>NUCLEOTIDE SEQUENCE</scope>
    <source>
        <strain evidence="14">NSJ-54</strain>
    </source>
</reference>
<dbReference type="Pfam" id="PF01544">
    <property type="entry name" value="CorA"/>
    <property type="match status" value="1"/>
</dbReference>
<evidence type="ECO:0000256" key="5">
    <source>
        <dbReference type="ARBA" id="ARBA00022692"/>
    </source>
</evidence>
<dbReference type="GO" id="GO:0005886">
    <property type="term" value="C:plasma membrane"/>
    <property type="evidence" value="ECO:0007669"/>
    <property type="project" value="UniProtKB-SubCell"/>
</dbReference>
<evidence type="ECO:0000313" key="14">
    <source>
        <dbReference type="EMBL" id="MBC8570759.1"/>
    </source>
</evidence>
<evidence type="ECO:0000256" key="11">
    <source>
        <dbReference type="ARBA" id="ARBA00045497"/>
    </source>
</evidence>
<keyword evidence="15" id="KW-1185">Reference proteome</keyword>
<evidence type="ECO:0000256" key="12">
    <source>
        <dbReference type="SAM" id="Coils"/>
    </source>
</evidence>
<keyword evidence="12" id="KW-0175">Coiled coil</keyword>
<evidence type="ECO:0000313" key="15">
    <source>
        <dbReference type="Proteomes" id="UP000660861"/>
    </source>
</evidence>
<evidence type="ECO:0000256" key="6">
    <source>
        <dbReference type="ARBA" id="ARBA00022842"/>
    </source>
</evidence>
<dbReference type="Proteomes" id="UP000660861">
    <property type="component" value="Unassembled WGS sequence"/>
</dbReference>
<dbReference type="EMBL" id="JACRTC010000005">
    <property type="protein sequence ID" value="MBC8570759.1"/>
    <property type="molecule type" value="Genomic_DNA"/>
</dbReference>
<keyword evidence="3" id="KW-0813">Transport</keyword>
<comment type="caution">
    <text evidence="14">The sequence shown here is derived from an EMBL/GenBank/DDBJ whole genome shotgun (WGS) entry which is preliminary data.</text>
</comment>
<feature type="transmembrane region" description="Helical" evidence="13">
    <location>
        <begin position="247"/>
        <end position="266"/>
    </location>
</feature>
<keyword evidence="7 13" id="KW-1133">Transmembrane helix</keyword>
<dbReference type="GO" id="GO:0015087">
    <property type="term" value="F:cobalt ion transmembrane transporter activity"/>
    <property type="evidence" value="ECO:0007669"/>
    <property type="project" value="TreeGrafter"/>
</dbReference>
<keyword evidence="5 13" id="KW-0812">Transmembrane</keyword>
<dbReference type="PANTHER" id="PTHR46494:SF1">
    <property type="entry name" value="CORA FAMILY METAL ION TRANSPORTER (EUROFUNG)"/>
    <property type="match status" value="1"/>
</dbReference>
<feature type="transmembrane region" description="Helical" evidence="13">
    <location>
        <begin position="278"/>
        <end position="298"/>
    </location>
</feature>
<accession>A0A926EEM2</accession>
<evidence type="ECO:0000256" key="10">
    <source>
        <dbReference type="ARBA" id="ARBA00034269"/>
    </source>
</evidence>
<dbReference type="AlphaFoldDB" id="A0A926EEM2"/>
<gene>
    <name evidence="14" type="ORF">H8709_07955</name>
</gene>
<comment type="function">
    <text evidence="11">Mediates influx of magnesium ions. Alternates between open and closed states. Activated by low cytoplasmic Mg(2+) levels. Inactive when cytoplasmic Mg(2+) levels are high.</text>
</comment>
<dbReference type="InterPro" id="IPR045863">
    <property type="entry name" value="CorA_TM1_TM2"/>
</dbReference>
<keyword evidence="8" id="KW-0406">Ion transport</keyword>
<keyword evidence="9 13" id="KW-0472">Membrane</keyword>
<feature type="coiled-coil region" evidence="12">
    <location>
        <begin position="139"/>
        <end position="199"/>
    </location>
</feature>
<comment type="similarity">
    <text evidence="2">Belongs to the CorA metal ion transporter (MIT) (TC 1.A.35) family.</text>
</comment>
<dbReference type="CDD" id="cd12826">
    <property type="entry name" value="EcCorA_ZntB-like_u1"/>
    <property type="match status" value="1"/>
</dbReference>
<keyword evidence="4" id="KW-1003">Cell membrane</keyword>
<dbReference type="InterPro" id="IPR045861">
    <property type="entry name" value="CorA_cytoplasmic_dom"/>
</dbReference>
<dbReference type="FunFam" id="1.20.58.340:FF:000004">
    <property type="entry name" value="Magnesium transport protein CorA"/>
    <property type="match status" value="1"/>
</dbReference>
<dbReference type="SUPFAM" id="SSF143865">
    <property type="entry name" value="CorA soluble domain-like"/>
    <property type="match status" value="1"/>
</dbReference>
<evidence type="ECO:0000256" key="9">
    <source>
        <dbReference type="ARBA" id="ARBA00023136"/>
    </source>
</evidence>
<sequence length="304" mass="34307">MIMPMVLTARQLAAGGFSMSEGEGAPVVCRLRPEELFQFGPMLGIPDRVIEESGRGGPSKLESHDGFDFLMLNVPDHQDLSAPCRQSSIYFRKGLLVFTGGEDPLLDGILSEEEGRERPIPTLLLTYFDRLTGGDFSALEGLEEEIEDLEDALITKKKDNCIREIIELRKKLRVLHRYYEQLSSLLEAMEENSNGLLDKKALRFVHLLAGRADRLCGNVRSLRDYVTQVREAYQAQVDISLNSLMKLFTVVTTIFLPLSLIAGWYGMNFPMPEYRWALGYPVVICVSVAVVVVCILLFKKKKWL</sequence>
<comment type="catalytic activity">
    <reaction evidence="10">
        <text>Mg(2+)(in) = Mg(2+)(out)</text>
        <dbReference type="Rhea" id="RHEA:29827"/>
        <dbReference type="ChEBI" id="CHEBI:18420"/>
    </reaction>
</comment>
<organism evidence="14 15">
    <name type="scientific">Zongyangia hominis</name>
    <dbReference type="NCBI Taxonomy" id="2763677"/>
    <lineage>
        <taxon>Bacteria</taxon>
        <taxon>Bacillati</taxon>
        <taxon>Bacillota</taxon>
        <taxon>Clostridia</taxon>
        <taxon>Eubacteriales</taxon>
        <taxon>Oscillospiraceae</taxon>
        <taxon>Zongyangia</taxon>
    </lineage>
</organism>
<name>A0A926EEM2_9FIRM</name>
<dbReference type="GO" id="GO:0050897">
    <property type="term" value="F:cobalt ion binding"/>
    <property type="evidence" value="ECO:0007669"/>
    <property type="project" value="TreeGrafter"/>
</dbReference>